<dbReference type="GeneTree" id="ENSGT01150000286980"/>
<evidence type="ECO:0000259" key="12">
    <source>
        <dbReference type="SMART" id="SM01089"/>
    </source>
</evidence>
<feature type="transmembrane region" description="Helical" evidence="10">
    <location>
        <begin position="77"/>
        <end position="97"/>
    </location>
</feature>
<keyword evidence="6" id="KW-0965">Cell junction</keyword>
<comment type="function">
    <text evidence="9">One gap junction consists of a cluster of closely packed pairs of transmembrane channels, the connexons, through which materials of low MW diffuse from one cell to a neighboring cell.</text>
</comment>
<feature type="domain" description="Connexin N-terminal" evidence="11">
    <location>
        <begin position="43"/>
        <end position="76"/>
    </location>
</feature>
<name>A0A8C4NHK6_EPTBU</name>
<proteinExistence type="inferred from homology"/>
<dbReference type="InterPro" id="IPR019570">
    <property type="entry name" value="Connexin_CCC"/>
</dbReference>
<dbReference type="SMART" id="SM01089">
    <property type="entry name" value="Connexin_CCC"/>
    <property type="match status" value="1"/>
</dbReference>
<dbReference type="GO" id="GO:0055077">
    <property type="term" value="F:gap junction hemi-channel activity"/>
    <property type="evidence" value="ECO:0007669"/>
    <property type="project" value="Ensembl"/>
</dbReference>
<reference evidence="13" key="1">
    <citation type="submission" date="2025-08" db="UniProtKB">
        <authorList>
            <consortium name="Ensembl"/>
        </authorList>
    </citation>
    <scope>IDENTIFICATION</scope>
</reference>
<evidence type="ECO:0000256" key="3">
    <source>
        <dbReference type="ARBA" id="ARBA00022475"/>
    </source>
</evidence>
<dbReference type="SMART" id="SM00037">
    <property type="entry name" value="CNX"/>
    <property type="match status" value="1"/>
</dbReference>
<feature type="transmembrane region" description="Helical" evidence="10">
    <location>
        <begin position="20"/>
        <end position="40"/>
    </location>
</feature>
<dbReference type="OMA" id="AVYQHST"/>
<evidence type="ECO:0000259" key="11">
    <source>
        <dbReference type="SMART" id="SM00037"/>
    </source>
</evidence>
<dbReference type="PROSITE" id="PS00408">
    <property type="entry name" value="CONNEXINS_2"/>
    <property type="match status" value="1"/>
</dbReference>
<dbReference type="PANTHER" id="PTHR11984">
    <property type="entry name" value="CONNEXIN"/>
    <property type="match status" value="1"/>
</dbReference>
<organism evidence="13 14">
    <name type="scientific">Eptatretus burgeri</name>
    <name type="common">Inshore hagfish</name>
    <dbReference type="NCBI Taxonomy" id="7764"/>
    <lineage>
        <taxon>Eukaryota</taxon>
        <taxon>Metazoa</taxon>
        <taxon>Chordata</taxon>
        <taxon>Craniata</taxon>
        <taxon>Vertebrata</taxon>
        <taxon>Cyclostomata</taxon>
        <taxon>Myxini</taxon>
        <taxon>Myxiniformes</taxon>
        <taxon>Myxinidae</taxon>
        <taxon>Eptatretinae</taxon>
        <taxon>Eptatretus</taxon>
    </lineage>
</organism>
<feature type="transmembrane region" description="Helical" evidence="10">
    <location>
        <begin position="182"/>
        <end position="200"/>
    </location>
</feature>
<dbReference type="GO" id="GO:0007267">
    <property type="term" value="P:cell-cell signaling"/>
    <property type="evidence" value="ECO:0007669"/>
    <property type="project" value="TreeGrafter"/>
</dbReference>
<accession>A0A8C4NHK6</accession>
<protein>
    <recommendedName>
        <fullName evidence="9">Gap junction protein</fullName>
    </recommendedName>
</protein>
<sequence length="263" mass="30203">MSEWGLFKRLLDAVYQHSTLPGRVWLTVMLVFRLLLLAVASEGVYQDEQSSFICNTMQPGCTTVCYDRFAPVSHPRFWVFQIILVSAPSLAFLVYIWHQLPTSSVVESQEVQSCNSTDGPLPPSVWNCYVFHAVCRLLLEVVFLLGQWWLYGFSVPFRYVCHAFPCPHVVDCFISRPTEKSIFLMFMFSVGAFCVLLNIVELSHLCWNKSSISNFSKKHYDDNDVVISLNKDLSYFKKEGNERKNARVISCKMQMGALHWATL</sequence>
<keyword evidence="5 9" id="KW-0303">Gap junction</keyword>
<keyword evidence="14" id="KW-1185">Reference proteome</keyword>
<keyword evidence="4 9" id="KW-0812">Transmembrane</keyword>
<dbReference type="InterPro" id="IPR000500">
    <property type="entry name" value="Connexin"/>
</dbReference>
<reference evidence="13" key="2">
    <citation type="submission" date="2025-09" db="UniProtKB">
        <authorList>
            <consortium name="Ensembl"/>
        </authorList>
    </citation>
    <scope>IDENTIFICATION</scope>
</reference>
<dbReference type="PRINTS" id="PR00206">
    <property type="entry name" value="CONNEXIN"/>
</dbReference>
<dbReference type="InterPro" id="IPR038359">
    <property type="entry name" value="Connexin_N_sf"/>
</dbReference>
<evidence type="ECO:0000313" key="13">
    <source>
        <dbReference type="Ensembl" id="ENSEBUP00000004351.1"/>
    </source>
</evidence>
<dbReference type="GO" id="GO:0005922">
    <property type="term" value="C:connexin complex"/>
    <property type="evidence" value="ECO:0007669"/>
    <property type="project" value="InterPro"/>
</dbReference>
<dbReference type="PANTHER" id="PTHR11984:SF106">
    <property type="entry name" value="GAP JUNCTION PROTEIN"/>
    <property type="match status" value="1"/>
</dbReference>
<dbReference type="Gene3D" id="1.20.1440.80">
    <property type="entry name" value="Gap junction channel protein cysteine-rich domain"/>
    <property type="match status" value="1"/>
</dbReference>
<comment type="subcellular location">
    <subcellularLocation>
        <location evidence="1">Cell junction</location>
        <location evidence="1">Gap junction</location>
    </subcellularLocation>
    <subcellularLocation>
        <location evidence="2 9">Cell membrane</location>
        <topology evidence="2 9">Multi-pass membrane protein</topology>
    </subcellularLocation>
</comment>
<keyword evidence="7 10" id="KW-1133">Transmembrane helix</keyword>
<dbReference type="Proteomes" id="UP000694388">
    <property type="component" value="Unplaced"/>
</dbReference>
<feature type="domain" description="Connexin cysteine-rich" evidence="12">
    <location>
        <begin position="139"/>
        <end position="205"/>
    </location>
</feature>
<dbReference type="Ensembl" id="ENSEBUT00000004785.1">
    <property type="protein sequence ID" value="ENSEBUP00000004351.1"/>
    <property type="gene ID" value="ENSEBUG00000003055.1"/>
</dbReference>
<dbReference type="Pfam" id="PF00029">
    <property type="entry name" value="Connexin"/>
    <property type="match status" value="1"/>
</dbReference>
<evidence type="ECO:0000256" key="2">
    <source>
        <dbReference type="ARBA" id="ARBA00004651"/>
    </source>
</evidence>
<evidence type="ECO:0000256" key="8">
    <source>
        <dbReference type="ARBA" id="ARBA00023136"/>
    </source>
</evidence>
<dbReference type="AlphaFoldDB" id="A0A8C4NHK6"/>
<evidence type="ECO:0000256" key="5">
    <source>
        <dbReference type="ARBA" id="ARBA00022868"/>
    </source>
</evidence>
<dbReference type="InterPro" id="IPR017990">
    <property type="entry name" value="Connexin_CS"/>
</dbReference>
<dbReference type="GO" id="GO:0055003">
    <property type="term" value="P:cardiac myofibril assembly"/>
    <property type="evidence" value="ECO:0007669"/>
    <property type="project" value="Ensembl"/>
</dbReference>
<evidence type="ECO:0000256" key="7">
    <source>
        <dbReference type="ARBA" id="ARBA00022989"/>
    </source>
</evidence>
<keyword evidence="8 10" id="KW-0472">Membrane</keyword>
<comment type="similarity">
    <text evidence="9">Belongs to the connexin family.</text>
</comment>
<evidence type="ECO:0000256" key="1">
    <source>
        <dbReference type="ARBA" id="ARBA00004610"/>
    </source>
</evidence>
<keyword evidence="3" id="KW-1003">Cell membrane</keyword>
<evidence type="ECO:0000256" key="9">
    <source>
        <dbReference type="RuleBase" id="RU000630"/>
    </source>
</evidence>
<evidence type="ECO:0000313" key="14">
    <source>
        <dbReference type="Proteomes" id="UP000694388"/>
    </source>
</evidence>
<comment type="subunit">
    <text evidence="9">A connexon is composed of a hexamer of connexins.</text>
</comment>
<feature type="transmembrane region" description="Helical" evidence="10">
    <location>
        <begin position="129"/>
        <end position="150"/>
    </location>
</feature>
<evidence type="ECO:0000256" key="4">
    <source>
        <dbReference type="ARBA" id="ARBA00022692"/>
    </source>
</evidence>
<evidence type="ECO:0000256" key="10">
    <source>
        <dbReference type="SAM" id="Phobius"/>
    </source>
</evidence>
<evidence type="ECO:0000256" key="6">
    <source>
        <dbReference type="ARBA" id="ARBA00022949"/>
    </source>
</evidence>
<dbReference type="InterPro" id="IPR013092">
    <property type="entry name" value="Connexin_N"/>
</dbReference>
<dbReference type="PROSITE" id="PS00407">
    <property type="entry name" value="CONNEXINS_1"/>
    <property type="match status" value="1"/>
</dbReference>